<gene>
    <name evidence="3" type="ORF">BVE84_08840</name>
    <name evidence="2" type="ORF">BVE84_10135</name>
</gene>
<proteinExistence type="predicted"/>
<dbReference type="InterPro" id="IPR006530">
    <property type="entry name" value="YD"/>
</dbReference>
<evidence type="ECO:0000256" key="1">
    <source>
        <dbReference type="SAM" id="MobiDB-lite"/>
    </source>
</evidence>
<evidence type="ECO:0000313" key="2">
    <source>
        <dbReference type="EMBL" id="ONK25542.1"/>
    </source>
</evidence>
<accession>A0ABX3IAY7</accession>
<sequence>MTQLETKNGTTRYTYDKNGNRISQSKNNEKLDYIYDTENRLLAVKDKAGLLFAALYDGDDNRVFILVKNQPLASLPHLAELQFYLRFRCLVRG</sequence>
<evidence type="ECO:0000313" key="4">
    <source>
        <dbReference type="Proteomes" id="UP000188946"/>
    </source>
</evidence>
<dbReference type="Gene3D" id="2.180.10.10">
    <property type="entry name" value="RHS repeat-associated core"/>
    <property type="match status" value="1"/>
</dbReference>
<feature type="region of interest" description="Disordered" evidence="1">
    <location>
        <begin position="1"/>
        <end position="21"/>
    </location>
</feature>
<comment type="caution">
    <text evidence="2">The sequence shown here is derived from an EMBL/GenBank/DDBJ whole genome shotgun (WGS) entry which is preliminary data.</text>
</comment>
<dbReference type="Proteomes" id="UP000188946">
    <property type="component" value="Unassembled WGS sequence"/>
</dbReference>
<name>A0ABX3IAY7_9STRE</name>
<dbReference type="EMBL" id="MSPR01000034">
    <property type="protein sequence ID" value="ONK25542.1"/>
    <property type="molecule type" value="Genomic_DNA"/>
</dbReference>
<evidence type="ECO:0000313" key="3">
    <source>
        <dbReference type="EMBL" id="ONK26707.1"/>
    </source>
</evidence>
<organism evidence="2 4">
    <name type="scientific">Streptococcus azizii</name>
    <dbReference type="NCBI Taxonomy" id="1579424"/>
    <lineage>
        <taxon>Bacteria</taxon>
        <taxon>Bacillati</taxon>
        <taxon>Bacillota</taxon>
        <taxon>Bacilli</taxon>
        <taxon>Lactobacillales</taxon>
        <taxon>Streptococcaceae</taxon>
        <taxon>Streptococcus</taxon>
    </lineage>
</organism>
<dbReference type="NCBIfam" id="TIGR01643">
    <property type="entry name" value="YD_repeat_2x"/>
    <property type="match status" value="1"/>
</dbReference>
<feature type="compositionally biased region" description="Polar residues" evidence="1">
    <location>
        <begin position="1"/>
        <end position="13"/>
    </location>
</feature>
<reference evidence="2 4" key="1">
    <citation type="submission" date="2016-12" db="EMBL/GenBank/DDBJ databases">
        <authorList>
            <person name="Gulvik C.A."/>
        </authorList>
    </citation>
    <scope>NUCLEOTIDE SEQUENCE [LARGE SCALE GENOMIC DNA]</scope>
    <source>
        <strain evidence="2 4">12-5202</strain>
    </source>
</reference>
<protein>
    <submittedName>
        <fullName evidence="2">Uncharacterized protein</fullName>
    </submittedName>
</protein>
<keyword evidence="4" id="KW-1185">Reference proteome</keyword>
<dbReference type="EMBL" id="MSPR01000020">
    <property type="protein sequence ID" value="ONK26707.1"/>
    <property type="molecule type" value="Genomic_DNA"/>
</dbReference>